<feature type="coiled-coil region" evidence="1">
    <location>
        <begin position="166"/>
        <end position="193"/>
    </location>
</feature>
<evidence type="ECO:0000313" key="3">
    <source>
        <dbReference type="EMBL" id="QJA63332.1"/>
    </source>
</evidence>
<evidence type="ECO:0000256" key="1">
    <source>
        <dbReference type="SAM" id="Coils"/>
    </source>
</evidence>
<dbReference type="EMBL" id="MT145189">
    <property type="protein sequence ID" value="QJI04688.1"/>
    <property type="molecule type" value="Genomic_DNA"/>
</dbReference>
<organism evidence="2">
    <name type="scientific">viral metagenome</name>
    <dbReference type="NCBI Taxonomy" id="1070528"/>
    <lineage>
        <taxon>unclassified sequences</taxon>
        <taxon>metagenomes</taxon>
        <taxon>organismal metagenomes</taxon>
    </lineage>
</organism>
<dbReference type="InterPro" id="IPR021496">
    <property type="entry name" value="DUF3150"/>
</dbReference>
<protein>
    <submittedName>
        <fullName evidence="2">Uncharacterized protein</fullName>
    </submittedName>
</protein>
<evidence type="ECO:0000313" key="5">
    <source>
        <dbReference type="EMBL" id="QJI04688.1"/>
    </source>
</evidence>
<dbReference type="EMBL" id="MT143974">
    <property type="protein sequence ID" value="QJA44235.1"/>
    <property type="molecule type" value="Genomic_DNA"/>
</dbReference>
<dbReference type="AlphaFoldDB" id="A0A6H1ZAC5"/>
<gene>
    <name evidence="5" type="ORF">MM415A00110_0009</name>
    <name evidence="3" type="ORF">MM415B00633_0016</name>
    <name evidence="2" type="ORF">TM448A00090_0067</name>
    <name evidence="4" type="ORF">TM448B00221_0037</name>
</gene>
<evidence type="ECO:0000313" key="4">
    <source>
        <dbReference type="EMBL" id="QJH94483.1"/>
    </source>
</evidence>
<proteinExistence type="predicted"/>
<accession>A0A6H1ZAC5</accession>
<dbReference type="EMBL" id="MT144601">
    <property type="protein sequence ID" value="QJH94483.1"/>
    <property type="molecule type" value="Genomic_DNA"/>
</dbReference>
<dbReference type="EMBL" id="MT141495">
    <property type="protein sequence ID" value="QJA63332.1"/>
    <property type="molecule type" value="Genomic_DNA"/>
</dbReference>
<sequence length="303" mass="34565">MEVDKVMFENGSVWSVTTKGWAGTDKLTADDLDKDASDIPDIFRLGSKYLLPKDARMALQCRAKINTLMDRFGKKFMVPTMWYVPDRNALIVKEGLEAIARMRAAVVESLIVRYPLLKAEMQEMYPVLRTADWPTEDEIREKFNVRWLVFEISGATVKKSDPEALMEAKKEFLANLNSAYNELKDEMLKEAQIAIIEACEEITSRLLETGDKVTMATLNKPRKAIEKYENMAVFFDLDDVKAKVQEVKELVNMADAKELKSRWDITKVFGETLRDLTKDLGDLSGISSDGRAKRKIEFDRKAA</sequence>
<dbReference type="Pfam" id="PF11348">
    <property type="entry name" value="DUF3150"/>
    <property type="match status" value="1"/>
</dbReference>
<keyword evidence="1" id="KW-0175">Coiled coil</keyword>
<reference evidence="2" key="1">
    <citation type="submission" date="2020-03" db="EMBL/GenBank/DDBJ databases">
        <title>The deep terrestrial virosphere.</title>
        <authorList>
            <person name="Holmfeldt K."/>
            <person name="Nilsson E."/>
            <person name="Simone D."/>
            <person name="Lopez-Fernandez M."/>
            <person name="Wu X."/>
            <person name="de Brujin I."/>
            <person name="Lundin D."/>
            <person name="Andersson A."/>
            <person name="Bertilsson S."/>
            <person name="Dopson M."/>
        </authorList>
    </citation>
    <scope>NUCLEOTIDE SEQUENCE</scope>
    <source>
        <strain evidence="5">MM415A00110</strain>
        <strain evidence="3">MM415B00633</strain>
        <strain evidence="2">TM448A00090</strain>
        <strain evidence="4">TM448B00221</strain>
    </source>
</reference>
<name>A0A6H1ZAC5_9ZZZZ</name>
<evidence type="ECO:0000313" key="2">
    <source>
        <dbReference type="EMBL" id="QJA44235.1"/>
    </source>
</evidence>